<evidence type="ECO:0000313" key="3">
    <source>
        <dbReference type="EMBL" id="AUG32386.1"/>
    </source>
</evidence>
<feature type="domain" description="SDH C-terminal" evidence="2">
    <location>
        <begin position="268"/>
        <end position="299"/>
    </location>
</feature>
<dbReference type="CDD" id="cd01065">
    <property type="entry name" value="NAD_bind_Shikimate_DH"/>
    <property type="match status" value="1"/>
</dbReference>
<organism evidence="3">
    <name type="scientific">Paulinella longichromatophora</name>
    <dbReference type="NCBI Taxonomy" id="1708747"/>
    <lineage>
        <taxon>Eukaryota</taxon>
        <taxon>Sar</taxon>
        <taxon>Rhizaria</taxon>
        <taxon>Cercozoa</taxon>
        <taxon>Imbricatea</taxon>
        <taxon>Silicofilosea</taxon>
        <taxon>Euglyphida</taxon>
        <taxon>Paulinellidae</taxon>
        <taxon>Paulinella</taxon>
    </lineage>
</organism>
<name>A0A2H4ZPC4_9EUKA</name>
<dbReference type="InterPro" id="IPR046346">
    <property type="entry name" value="Aminoacid_DH-like_N_sf"/>
</dbReference>
<dbReference type="EMBL" id="MG264610">
    <property type="protein sequence ID" value="AUG32386.1"/>
    <property type="molecule type" value="Genomic_DNA"/>
</dbReference>
<proteinExistence type="inferred from homology"/>
<dbReference type="InterPro" id="IPR036291">
    <property type="entry name" value="NAD(P)-bd_dom_sf"/>
</dbReference>
<sequence length="304" mass="33235">MLVSSSGPTSLIGIIGNPLSHSLSPIMQNAAFAALNLDWLYLGLPVTDSSLKSLIKDLENIQCRGLNVTIPYKQSVAQLITELHPIARTTGAVNTLIRGPKMGWIGTNTDVEGFIAPLKMKSTNWKTKKAIVLGCGGSARAVVAALIELQFTSISVAGRKLVSLQGFVNNYKSFCPQLKYILWDRFSINSIEIEAFQQALKDADLIVNTTPIGMTKRQNTHNSLESPLTDLQLEMLKNEAVVYDLIYTPRPTLLLDKSVSKGHECIDGLEMLVHQGAASLKLWTGVKDVPINVMRDAALSYLRS</sequence>
<dbReference type="Pfam" id="PF08501">
    <property type="entry name" value="Shikimate_dh_N"/>
    <property type="match status" value="1"/>
</dbReference>
<dbReference type="SUPFAM" id="SSF53223">
    <property type="entry name" value="Aminoacid dehydrogenase-like, N-terminal domain"/>
    <property type="match status" value="1"/>
</dbReference>
<dbReference type="Pfam" id="PF18317">
    <property type="entry name" value="SDH_C"/>
    <property type="match status" value="1"/>
</dbReference>
<geneLocation type="plastid" evidence="3"/>
<dbReference type="Gene3D" id="3.40.50.10860">
    <property type="entry name" value="Leucine Dehydrogenase, chain A, domain 1"/>
    <property type="match status" value="1"/>
</dbReference>
<reference evidence="3" key="1">
    <citation type="submission" date="2017-10" db="EMBL/GenBank/DDBJ databases">
        <title>Paulinella longichromatophora chromatophore genome.</title>
        <authorList>
            <person name="Lhee D."/>
            <person name="Yoon H.S."/>
        </authorList>
    </citation>
    <scope>NUCLEOTIDE SEQUENCE</scope>
</reference>
<dbReference type="GO" id="GO:0019632">
    <property type="term" value="P:shikimate metabolic process"/>
    <property type="evidence" value="ECO:0007669"/>
    <property type="project" value="TreeGrafter"/>
</dbReference>
<dbReference type="SUPFAM" id="SSF51735">
    <property type="entry name" value="NAD(P)-binding Rossmann-fold domains"/>
    <property type="match status" value="1"/>
</dbReference>
<protein>
    <submittedName>
        <fullName evidence="3">Shikimate / quinate 5-dehydrogenase</fullName>
    </submittedName>
</protein>
<keyword evidence="3" id="KW-0934">Plastid</keyword>
<evidence type="ECO:0000259" key="1">
    <source>
        <dbReference type="Pfam" id="PF08501"/>
    </source>
</evidence>
<dbReference type="InterPro" id="IPR022893">
    <property type="entry name" value="Shikimate_DH_fam"/>
</dbReference>
<dbReference type="InterPro" id="IPR041121">
    <property type="entry name" value="SDH_C"/>
</dbReference>
<dbReference type="GO" id="GO:0050661">
    <property type="term" value="F:NADP binding"/>
    <property type="evidence" value="ECO:0007669"/>
    <property type="project" value="TreeGrafter"/>
</dbReference>
<gene>
    <name evidence="3" type="primary">aroE</name>
    <name evidence="3" type="ORF">PLO_390</name>
</gene>
<dbReference type="InterPro" id="IPR013708">
    <property type="entry name" value="Shikimate_DH-bd_N"/>
</dbReference>
<dbReference type="GO" id="GO:0009423">
    <property type="term" value="P:chorismate biosynthetic process"/>
    <property type="evidence" value="ECO:0007669"/>
    <property type="project" value="TreeGrafter"/>
</dbReference>
<dbReference type="AlphaFoldDB" id="A0A2H4ZPC4"/>
<dbReference type="HAMAP" id="MF_00222">
    <property type="entry name" value="Shikimate_DH_AroE"/>
    <property type="match status" value="1"/>
</dbReference>
<dbReference type="PANTHER" id="PTHR21089:SF1">
    <property type="entry name" value="BIFUNCTIONAL 3-DEHYDROQUINATE DEHYDRATASE_SHIKIMATE DEHYDROGENASE, CHLOROPLASTIC"/>
    <property type="match status" value="1"/>
</dbReference>
<dbReference type="Gene3D" id="3.40.50.720">
    <property type="entry name" value="NAD(P)-binding Rossmann-like Domain"/>
    <property type="match status" value="1"/>
</dbReference>
<dbReference type="NCBIfam" id="NF001314">
    <property type="entry name" value="PRK00258.2-2"/>
    <property type="match status" value="1"/>
</dbReference>
<evidence type="ECO:0000259" key="2">
    <source>
        <dbReference type="Pfam" id="PF18317"/>
    </source>
</evidence>
<dbReference type="GO" id="GO:0004764">
    <property type="term" value="F:shikimate 3-dehydrogenase (NADP+) activity"/>
    <property type="evidence" value="ECO:0007669"/>
    <property type="project" value="InterPro"/>
</dbReference>
<accession>A0A2H4ZPC4</accession>
<dbReference type="GO" id="GO:0005829">
    <property type="term" value="C:cytosol"/>
    <property type="evidence" value="ECO:0007669"/>
    <property type="project" value="TreeGrafter"/>
</dbReference>
<feature type="domain" description="Shikimate dehydrogenase substrate binding N-terminal" evidence="1">
    <location>
        <begin position="14"/>
        <end position="96"/>
    </location>
</feature>
<dbReference type="PANTHER" id="PTHR21089">
    <property type="entry name" value="SHIKIMATE DEHYDROGENASE"/>
    <property type="match status" value="1"/>
</dbReference>